<sequence length="83" mass="9657">MTFYEDHAANIARKYPHCFCLESKLISAFERLDNAMIPHQITDGIGLTCTRETLREERQMFDSYQIYVHAKNKSDLDSLMALV</sequence>
<evidence type="ECO:0000313" key="2">
    <source>
        <dbReference type="Proteomes" id="UP000632498"/>
    </source>
</evidence>
<dbReference type="AlphaFoldDB" id="A0A917C6S2"/>
<organism evidence="1 2">
    <name type="scientific">Terasakiella brassicae</name>
    <dbReference type="NCBI Taxonomy" id="1634917"/>
    <lineage>
        <taxon>Bacteria</taxon>
        <taxon>Pseudomonadati</taxon>
        <taxon>Pseudomonadota</taxon>
        <taxon>Alphaproteobacteria</taxon>
        <taxon>Rhodospirillales</taxon>
        <taxon>Terasakiellaceae</taxon>
        <taxon>Terasakiella</taxon>
    </lineage>
</organism>
<dbReference type="EMBL" id="BMHV01000028">
    <property type="protein sequence ID" value="GGF73493.1"/>
    <property type="molecule type" value="Genomic_DNA"/>
</dbReference>
<reference evidence="1" key="2">
    <citation type="submission" date="2020-09" db="EMBL/GenBank/DDBJ databases">
        <authorList>
            <person name="Sun Q."/>
            <person name="Zhou Y."/>
        </authorList>
    </citation>
    <scope>NUCLEOTIDE SEQUENCE</scope>
    <source>
        <strain evidence="1">CGMCC 1.15254</strain>
    </source>
</reference>
<proteinExistence type="predicted"/>
<gene>
    <name evidence="1" type="ORF">GCM10011332_29450</name>
</gene>
<keyword evidence="2" id="KW-1185">Reference proteome</keyword>
<accession>A0A917C6S2</accession>
<dbReference type="RefSeq" id="WP_188666627.1">
    <property type="nucleotide sequence ID" value="NZ_BMHV01000028.1"/>
</dbReference>
<evidence type="ECO:0000313" key="1">
    <source>
        <dbReference type="EMBL" id="GGF73493.1"/>
    </source>
</evidence>
<name>A0A917C6S2_9PROT</name>
<protein>
    <submittedName>
        <fullName evidence="1">Uncharacterized protein</fullName>
    </submittedName>
</protein>
<comment type="caution">
    <text evidence="1">The sequence shown here is derived from an EMBL/GenBank/DDBJ whole genome shotgun (WGS) entry which is preliminary data.</text>
</comment>
<dbReference type="Proteomes" id="UP000632498">
    <property type="component" value="Unassembled WGS sequence"/>
</dbReference>
<reference evidence="1" key="1">
    <citation type="journal article" date="2014" name="Int. J. Syst. Evol. Microbiol.">
        <title>Complete genome sequence of Corynebacterium casei LMG S-19264T (=DSM 44701T), isolated from a smear-ripened cheese.</title>
        <authorList>
            <consortium name="US DOE Joint Genome Institute (JGI-PGF)"/>
            <person name="Walter F."/>
            <person name="Albersmeier A."/>
            <person name="Kalinowski J."/>
            <person name="Ruckert C."/>
        </authorList>
    </citation>
    <scope>NUCLEOTIDE SEQUENCE</scope>
    <source>
        <strain evidence="1">CGMCC 1.15254</strain>
    </source>
</reference>